<dbReference type="InterPro" id="IPR000719">
    <property type="entry name" value="Prot_kinase_dom"/>
</dbReference>
<dbReference type="AlphaFoldDB" id="A0A5S4H3W5"/>
<dbReference type="Pfam" id="PF26056">
    <property type="entry name" value="DUF8017"/>
    <property type="match status" value="1"/>
</dbReference>
<feature type="region of interest" description="Disordered" evidence="10">
    <location>
        <begin position="282"/>
        <end position="322"/>
    </location>
</feature>
<dbReference type="OrthoDB" id="9762169at2"/>
<evidence type="ECO:0000256" key="2">
    <source>
        <dbReference type="ARBA" id="ARBA00022527"/>
    </source>
</evidence>
<evidence type="ECO:0000256" key="1">
    <source>
        <dbReference type="ARBA" id="ARBA00012513"/>
    </source>
</evidence>
<dbReference type="InterPro" id="IPR008271">
    <property type="entry name" value="Ser/Thr_kinase_AS"/>
</dbReference>
<feature type="compositionally biased region" description="Polar residues" evidence="10">
    <location>
        <begin position="289"/>
        <end position="303"/>
    </location>
</feature>
<dbReference type="InterPro" id="IPR058330">
    <property type="entry name" value="DUF8017"/>
</dbReference>
<dbReference type="GO" id="GO:0004674">
    <property type="term" value="F:protein serine/threonine kinase activity"/>
    <property type="evidence" value="ECO:0007669"/>
    <property type="project" value="UniProtKB-KW"/>
</dbReference>
<dbReference type="PROSITE" id="PS00108">
    <property type="entry name" value="PROTEIN_KINASE_ST"/>
    <property type="match status" value="1"/>
</dbReference>
<evidence type="ECO:0000256" key="4">
    <source>
        <dbReference type="ARBA" id="ARBA00022741"/>
    </source>
</evidence>
<dbReference type="PROSITE" id="PS50011">
    <property type="entry name" value="PROTEIN_KINASE_DOM"/>
    <property type="match status" value="1"/>
</dbReference>
<keyword evidence="2 12" id="KW-0723">Serine/threonine-protein kinase</keyword>
<dbReference type="EC" id="2.7.11.1" evidence="1"/>
<dbReference type="Pfam" id="PF00069">
    <property type="entry name" value="Pkinase"/>
    <property type="match status" value="1"/>
</dbReference>
<organism evidence="12 13">
    <name type="scientific">Actinomadura geliboluensis</name>
    <dbReference type="NCBI Taxonomy" id="882440"/>
    <lineage>
        <taxon>Bacteria</taxon>
        <taxon>Bacillati</taxon>
        <taxon>Actinomycetota</taxon>
        <taxon>Actinomycetes</taxon>
        <taxon>Streptosporangiales</taxon>
        <taxon>Thermomonosporaceae</taxon>
        <taxon>Actinomadura</taxon>
    </lineage>
</organism>
<keyword evidence="6 9" id="KW-0067">ATP-binding</keyword>
<proteinExistence type="predicted"/>
<protein>
    <recommendedName>
        <fullName evidence="1">non-specific serine/threonine protein kinase</fullName>
        <ecNumber evidence="1">2.7.11.1</ecNumber>
    </recommendedName>
</protein>
<evidence type="ECO:0000256" key="8">
    <source>
        <dbReference type="ARBA" id="ARBA00048679"/>
    </source>
</evidence>
<dbReference type="PANTHER" id="PTHR43289">
    <property type="entry name" value="MITOGEN-ACTIVATED PROTEIN KINASE KINASE KINASE 20-RELATED"/>
    <property type="match status" value="1"/>
</dbReference>
<dbReference type="GO" id="GO:0005524">
    <property type="term" value="F:ATP binding"/>
    <property type="evidence" value="ECO:0007669"/>
    <property type="project" value="UniProtKB-UniRule"/>
</dbReference>
<keyword evidence="5 12" id="KW-0418">Kinase</keyword>
<dbReference type="Proteomes" id="UP000305238">
    <property type="component" value="Unassembled WGS sequence"/>
</dbReference>
<dbReference type="InterPro" id="IPR011009">
    <property type="entry name" value="Kinase-like_dom_sf"/>
</dbReference>
<reference evidence="12 13" key="1">
    <citation type="submission" date="2019-05" db="EMBL/GenBank/DDBJ databases">
        <title>Draft genome sequence of Actinomadura geliboluensis A8036.</title>
        <authorList>
            <person name="Saricaoglu S."/>
            <person name="Isik K."/>
        </authorList>
    </citation>
    <scope>NUCLEOTIDE SEQUENCE [LARGE SCALE GENOMIC DNA]</scope>
    <source>
        <strain evidence="12 13">A8036</strain>
    </source>
</reference>
<dbReference type="PANTHER" id="PTHR43289:SF6">
    <property type="entry name" value="SERINE_THREONINE-PROTEIN KINASE NEKL-3"/>
    <property type="match status" value="1"/>
</dbReference>
<dbReference type="FunFam" id="3.30.200.20:FF:000035">
    <property type="entry name" value="Serine/threonine protein kinase Stk1"/>
    <property type="match status" value="1"/>
</dbReference>
<evidence type="ECO:0000313" key="12">
    <source>
        <dbReference type="EMBL" id="TMR39945.1"/>
    </source>
</evidence>
<dbReference type="RefSeq" id="WP_138636665.1">
    <property type="nucleotide sequence ID" value="NZ_VCKZ01000077.1"/>
</dbReference>
<keyword evidence="3" id="KW-0808">Transferase</keyword>
<dbReference type="Gene3D" id="3.30.200.20">
    <property type="entry name" value="Phosphorylase Kinase, domain 1"/>
    <property type="match status" value="1"/>
</dbReference>
<gene>
    <name evidence="12" type="ORF">ETD96_13440</name>
</gene>
<keyword evidence="13" id="KW-1185">Reference proteome</keyword>
<feature type="binding site" evidence="9">
    <location>
        <position position="50"/>
    </location>
    <ligand>
        <name>ATP</name>
        <dbReference type="ChEBI" id="CHEBI:30616"/>
    </ligand>
</feature>
<dbReference type="CDD" id="cd14014">
    <property type="entry name" value="STKc_PknB_like"/>
    <property type="match status" value="1"/>
</dbReference>
<dbReference type="SUPFAM" id="SSF56112">
    <property type="entry name" value="Protein kinase-like (PK-like)"/>
    <property type="match status" value="1"/>
</dbReference>
<dbReference type="InterPro" id="IPR017441">
    <property type="entry name" value="Protein_kinase_ATP_BS"/>
</dbReference>
<evidence type="ECO:0000256" key="10">
    <source>
        <dbReference type="SAM" id="MobiDB-lite"/>
    </source>
</evidence>
<evidence type="ECO:0000256" key="6">
    <source>
        <dbReference type="ARBA" id="ARBA00022840"/>
    </source>
</evidence>
<sequence length="576" mass="59222">MLIFLMWNAIAQSGMELGGRYLLERLIGRGGMGEVWQGTDRRLRRPVAVKVLSPDAATGDTAVARLRREAEAAGALQHPAITVVFDVGEEPLPDVPGGRLVYLVMELLDGRDLRTVLGVAPGGLPVPQAVSLAAQVADGLAAAHARGVVHRDVKPANLFVLPDGRVKICDFGIARLVDGTRLTMDGSTIGTPHYMAPEQFGGEAGHRADLYSLGCVLYELLTGTPPFSAEGGMARLMYQHLNTAPAPLPDSVPADVRALVAELLAKDAADRPADAATVARRLRGGEPEASSQRLPAPQHTPTAWQVPARPAGGATRVDARGGRRGGRGLKIAVAAGAAVLVAAAGVAFALSVNGAEAGGDGKPSSPPAVADRGAAVPTVDGWHVITSAERGVAYDVPPTWTPGAAGYEMAYFDDATEKPIIGAASVAYIKQETGDGNGCYLALAGVRGGSGGIVDAAPGQAGALAAEAGRQARQWAVGAFSVGGVPPVLDAGTSRTLTLTGGVRAQVHSFTVRSVAGADSCNATRPGARVHVLTAASRVPGRDGGPFAFSVLTGPDIRFAEQDVVEKILRSVRSTK</sequence>
<keyword evidence="4 9" id="KW-0547">Nucleotide-binding</keyword>
<evidence type="ECO:0000256" key="3">
    <source>
        <dbReference type="ARBA" id="ARBA00022679"/>
    </source>
</evidence>
<feature type="domain" description="Protein kinase" evidence="11">
    <location>
        <begin position="21"/>
        <end position="289"/>
    </location>
</feature>
<dbReference type="PROSITE" id="PS00107">
    <property type="entry name" value="PROTEIN_KINASE_ATP"/>
    <property type="match status" value="1"/>
</dbReference>
<dbReference type="EMBL" id="VCKZ01000077">
    <property type="protein sequence ID" value="TMR39945.1"/>
    <property type="molecule type" value="Genomic_DNA"/>
</dbReference>
<evidence type="ECO:0000256" key="5">
    <source>
        <dbReference type="ARBA" id="ARBA00022777"/>
    </source>
</evidence>
<comment type="caution">
    <text evidence="12">The sequence shown here is derived from an EMBL/GenBank/DDBJ whole genome shotgun (WGS) entry which is preliminary data.</text>
</comment>
<evidence type="ECO:0000256" key="7">
    <source>
        <dbReference type="ARBA" id="ARBA00047899"/>
    </source>
</evidence>
<accession>A0A5S4H3W5</accession>
<evidence type="ECO:0000256" key="9">
    <source>
        <dbReference type="PROSITE-ProRule" id="PRU10141"/>
    </source>
</evidence>
<comment type="catalytic activity">
    <reaction evidence="7">
        <text>L-threonyl-[protein] + ATP = O-phospho-L-threonyl-[protein] + ADP + H(+)</text>
        <dbReference type="Rhea" id="RHEA:46608"/>
        <dbReference type="Rhea" id="RHEA-COMP:11060"/>
        <dbReference type="Rhea" id="RHEA-COMP:11605"/>
        <dbReference type="ChEBI" id="CHEBI:15378"/>
        <dbReference type="ChEBI" id="CHEBI:30013"/>
        <dbReference type="ChEBI" id="CHEBI:30616"/>
        <dbReference type="ChEBI" id="CHEBI:61977"/>
        <dbReference type="ChEBI" id="CHEBI:456216"/>
        <dbReference type="EC" id="2.7.11.1"/>
    </reaction>
</comment>
<dbReference type="SMART" id="SM00220">
    <property type="entry name" value="S_TKc"/>
    <property type="match status" value="1"/>
</dbReference>
<name>A0A5S4H3W5_9ACTN</name>
<dbReference type="Gene3D" id="1.10.510.10">
    <property type="entry name" value="Transferase(Phosphotransferase) domain 1"/>
    <property type="match status" value="1"/>
</dbReference>
<comment type="catalytic activity">
    <reaction evidence="8">
        <text>L-seryl-[protein] + ATP = O-phospho-L-seryl-[protein] + ADP + H(+)</text>
        <dbReference type="Rhea" id="RHEA:17989"/>
        <dbReference type="Rhea" id="RHEA-COMP:9863"/>
        <dbReference type="Rhea" id="RHEA-COMP:11604"/>
        <dbReference type="ChEBI" id="CHEBI:15378"/>
        <dbReference type="ChEBI" id="CHEBI:29999"/>
        <dbReference type="ChEBI" id="CHEBI:30616"/>
        <dbReference type="ChEBI" id="CHEBI:83421"/>
        <dbReference type="ChEBI" id="CHEBI:456216"/>
        <dbReference type="EC" id="2.7.11.1"/>
    </reaction>
</comment>
<evidence type="ECO:0000313" key="13">
    <source>
        <dbReference type="Proteomes" id="UP000305238"/>
    </source>
</evidence>
<evidence type="ECO:0000259" key="11">
    <source>
        <dbReference type="PROSITE" id="PS50011"/>
    </source>
</evidence>